<dbReference type="InterPro" id="IPR045389">
    <property type="entry name" value="DUF6522"/>
</dbReference>
<dbReference type="Pfam" id="PF20132">
    <property type="entry name" value="DUF6522"/>
    <property type="match status" value="1"/>
</dbReference>
<keyword evidence="2" id="KW-1185">Reference proteome</keyword>
<comment type="caution">
    <text evidence="1">The sequence shown here is derived from an EMBL/GenBank/DDBJ whole genome shotgun (WGS) entry which is preliminary data.</text>
</comment>
<protein>
    <submittedName>
        <fullName evidence="1">DUF6522 family protein</fullName>
    </submittedName>
</protein>
<proteinExistence type="predicted"/>
<evidence type="ECO:0000313" key="2">
    <source>
        <dbReference type="Proteomes" id="UP001244297"/>
    </source>
</evidence>
<gene>
    <name evidence="1" type="ORF">QWZ18_22230</name>
</gene>
<name>A0ABT8AVN0_9HYPH</name>
<dbReference type="RefSeq" id="WP_238294054.1">
    <property type="nucleotide sequence ID" value="NZ_BPQS01000094.1"/>
</dbReference>
<reference evidence="2" key="1">
    <citation type="journal article" date="2019" name="Int. J. Syst. Evol. Microbiol.">
        <title>The Global Catalogue of Microorganisms (GCM) 10K type strain sequencing project: providing services to taxonomists for standard genome sequencing and annotation.</title>
        <authorList>
            <consortium name="The Broad Institute Genomics Platform"/>
            <consortium name="The Broad Institute Genome Sequencing Center for Infectious Disease"/>
            <person name="Wu L."/>
            <person name="Ma J."/>
        </authorList>
    </citation>
    <scope>NUCLEOTIDE SEQUENCE [LARGE SCALE GENOMIC DNA]</scope>
    <source>
        <strain evidence="2">CECT 7806</strain>
    </source>
</reference>
<sequence length="80" mass="8873">MRLDLGLEGDWMVDPRDLASRLNVSTNELKRLNRLGRVDAQLATGADEDTGLSRVIIRLSDRGWSGVFDESGALISEDAW</sequence>
<dbReference type="Proteomes" id="UP001244297">
    <property type="component" value="Unassembled WGS sequence"/>
</dbReference>
<evidence type="ECO:0000313" key="1">
    <source>
        <dbReference type="EMBL" id="MDN3573328.1"/>
    </source>
</evidence>
<organism evidence="1 2">
    <name type="scientific">Methylobacterium longum</name>
    <dbReference type="NCBI Taxonomy" id="767694"/>
    <lineage>
        <taxon>Bacteria</taxon>
        <taxon>Pseudomonadati</taxon>
        <taxon>Pseudomonadota</taxon>
        <taxon>Alphaproteobacteria</taxon>
        <taxon>Hyphomicrobiales</taxon>
        <taxon>Methylobacteriaceae</taxon>
        <taxon>Methylobacterium</taxon>
    </lineage>
</organism>
<accession>A0ABT8AVN0</accession>
<dbReference type="EMBL" id="JAUFPT010000072">
    <property type="protein sequence ID" value="MDN3573328.1"/>
    <property type="molecule type" value="Genomic_DNA"/>
</dbReference>